<dbReference type="PROSITE" id="PS50944">
    <property type="entry name" value="HTH_DTXR"/>
    <property type="match status" value="1"/>
</dbReference>
<evidence type="ECO:0000313" key="9">
    <source>
        <dbReference type="Proteomes" id="UP001157911"/>
    </source>
</evidence>
<dbReference type="InterPro" id="IPR022689">
    <property type="entry name" value="Iron_dep_repressor"/>
</dbReference>
<keyword evidence="4" id="KW-0238">DNA-binding</keyword>
<gene>
    <name evidence="8" type="ORF">SAMN06265339_0314</name>
</gene>
<keyword evidence="9" id="KW-1185">Reference proteome</keyword>
<dbReference type="Gene3D" id="1.10.10.10">
    <property type="entry name" value="Winged helix-like DNA-binding domain superfamily/Winged helix DNA-binding domain"/>
    <property type="match status" value="1"/>
</dbReference>
<proteinExistence type="inferred from homology"/>
<evidence type="ECO:0000256" key="5">
    <source>
        <dbReference type="ARBA" id="ARBA00023163"/>
    </source>
</evidence>
<reference evidence="8 9" key="1">
    <citation type="submission" date="2017-05" db="EMBL/GenBank/DDBJ databases">
        <authorList>
            <person name="Varghese N."/>
            <person name="Submissions S."/>
        </authorList>
    </citation>
    <scope>NUCLEOTIDE SEQUENCE [LARGE SCALE GENOMIC DNA]</scope>
    <source>
        <strain evidence="8 9">DSM 15522</strain>
    </source>
</reference>
<sequence>MEKLAPRLEDYLETIYLLEKENGVARVKEIAEKRNVKMPTVTEVLRRLSERGYINYEPYGYVTTTEKGKAYAEKIYNKHEAIINFMKKVLLLPEEKAEEEGCLMEHHLSPETVERLKQLTDFFTEKNLDGEFKKWLK</sequence>
<organism evidence="8 9">
    <name type="scientific">Desulfurobacterium pacificum</name>
    <dbReference type="NCBI Taxonomy" id="240166"/>
    <lineage>
        <taxon>Bacteria</taxon>
        <taxon>Pseudomonadati</taxon>
        <taxon>Aquificota</taxon>
        <taxon>Aquificia</taxon>
        <taxon>Desulfurobacteriales</taxon>
        <taxon>Desulfurobacteriaceae</taxon>
        <taxon>Desulfurobacterium</taxon>
    </lineage>
</organism>
<evidence type="ECO:0000259" key="7">
    <source>
        <dbReference type="PROSITE" id="PS50944"/>
    </source>
</evidence>
<evidence type="ECO:0000313" key="8">
    <source>
        <dbReference type="EMBL" id="SMP05673.1"/>
    </source>
</evidence>
<name>A0ABY1NCL2_9BACT</name>
<evidence type="ECO:0000256" key="4">
    <source>
        <dbReference type="ARBA" id="ARBA00023125"/>
    </source>
</evidence>
<dbReference type="SMART" id="SM00529">
    <property type="entry name" value="HTH_DTXR"/>
    <property type="match status" value="1"/>
</dbReference>
<dbReference type="Gene3D" id="1.10.60.10">
    <property type="entry name" value="Iron dependent repressor, metal binding and dimerisation domain"/>
    <property type="match status" value="1"/>
</dbReference>
<dbReference type="Pfam" id="PF02742">
    <property type="entry name" value="Fe_dep_repr_C"/>
    <property type="match status" value="1"/>
</dbReference>
<evidence type="ECO:0000256" key="6">
    <source>
        <dbReference type="ARBA" id="ARBA00025185"/>
    </source>
</evidence>
<protein>
    <recommendedName>
        <fullName evidence="2">Transcriptional regulator MntR</fullName>
    </recommendedName>
</protein>
<dbReference type="InterPro" id="IPR036388">
    <property type="entry name" value="WH-like_DNA-bd_sf"/>
</dbReference>
<dbReference type="InterPro" id="IPR036390">
    <property type="entry name" value="WH_DNA-bd_sf"/>
</dbReference>
<dbReference type="PANTHER" id="PTHR33238:SF7">
    <property type="entry name" value="IRON-DEPENDENT TRANSCRIPTIONAL REGULATOR"/>
    <property type="match status" value="1"/>
</dbReference>
<evidence type="ECO:0000256" key="3">
    <source>
        <dbReference type="ARBA" id="ARBA00023015"/>
    </source>
</evidence>
<keyword evidence="5" id="KW-0804">Transcription</keyword>
<comment type="caution">
    <text evidence="8">The sequence shown here is derived from an EMBL/GenBank/DDBJ whole genome shotgun (WGS) entry which is preliminary data.</text>
</comment>
<accession>A0ABY1NCL2</accession>
<comment type="function">
    <text evidence="6">In the presence of manganese, represses expression of mntH and mntS. Up-regulates expression of mntP.</text>
</comment>
<dbReference type="InterPro" id="IPR036421">
    <property type="entry name" value="Fe_dep_repressor_sf"/>
</dbReference>
<dbReference type="EMBL" id="FXUB01000001">
    <property type="protein sequence ID" value="SMP05673.1"/>
    <property type="molecule type" value="Genomic_DNA"/>
</dbReference>
<dbReference type="Proteomes" id="UP001157911">
    <property type="component" value="Unassembled WGS sequence"/>
</dbReference>
<dbReference type="SUPFAM" id="SSF47979">
    <property type="entry name" value="Iron-dependent repressor protein, dimerization domain"/>
    <property type="match status" value="1"/>
</dbReference>
<keyword evidence="3" id="KW-0805">Transcription regulation</keyword>
<dbReference type="PANTHER" id="PTHR33238">
    <property type="entry name" value="IRON (METAL) DEPENDENT REPRESSOR, DTXR FAMILY"/>
    <property type="match status" value="1"/>
</dbReference>
<comment type="similarity">
    <text evidence="1">Belongs to the DtxR/MntR family.</text>
</comment>
<feature type="domain" description="HTH dtxR-type" evidence="7">
    <location>
        <begin position="4"/>
        <end position="65"/>
    </location>
</feature>
<dbReference type="InterPro" id="IPR001367">
    <property type="entry name" value="Fe_dep_repressor"/>
</dbReference>
<dbReference type="SUPFAM" id="SSF46785">
    <property type="entry name" value="Winged helix' DNA-binding domain"/>
    <property type="match status" value="1"/>
</dbReference>
<evidence type="ECO:0000256" key="2">
    <source>
        <dbReference type="ARBA" id="ARBA00022386"/>
    </source>
</evidence>
<dbReference type="Pfam" id="PF01325">
    <property type="entry name" value="Fe_dep_repress"/>
    <property type="match status" value="1"/>
</dbReference>
<dbReference type="InterPro" id="IPR022687">
    <property type="entry name" value="HTH_DTXR"/>
</dbReference>
<dbReference type="InterPro" id="IPR050536">
    <property type="entry name" value="DtxR_MntR_Metal-Reg"/>
</dbReference>
<evidence type="ECO:0000256" key="1">
    <source>
        <dbReference type="ARBA" id="ARBA00007871"/>
    </source>
</evidence>
<dbReference type="RefSeq" id="WP_283399821.1">
    <property type="nucleotide sequence ID" value="NZ_FXUB01000001.1"/>
</dbReference>